<keyword evidence="4" id="KW-1185">Reference proteome</keyword>
<keyword evidence="1" id="KW-0863">Zinc-finger</keyword>
<dbReference type="SUPFAM" id="SSF57667">
    <property type="entry name" value="beta-beta-alpha zinc fingers"/>
    <property type="match status" value="1"/>
</dbReference>
<dbReference type="OrthoDB" id="3437960at2759"/>
<dbReference type="InterPro" id="IPR036236">
    <property type="entry name" value="Znf_C2H2_sf"/>
</dbReference>
<dbReference type="PROSITE" id="PS50157">
    <property type="entry name" value="ZINC_FINGER_C2H2_2"/>
    <property type="match status" value="1"/>
</dbReference>
<dbReference type="PROSITE" id="PS00028">
    <property type="entry name" value="ZINC_FINGER_C2H2_1"/>
    <property type="match status" value="1"/>
</dbReference>
<name>A0A4S8M090_DENBC</name>
<proteinExistence type="predicted"/>
<dbReference type="EMBL" id="ML179199">
    <property type="protein sequence ID" value="THU95436.1"/>
    <property type="molecule type" value="Genomic_DNA"/>
</dbReference>
<protein>
    <recommendedName>
        <fullName evidence="2">C2H2-type domain-containing protein</fullName>
    </recommendedName>
</protein>
<dbReference type="Proteomes" id="UP000297245">
    <property type="component" value="Unassembled WGS sequence"/>
</dbReference>
<dbReference type="Gene3D" id="3.30.160.60">
    <property type="entry name" value="Classic Zinc Finger"/>
    <property type="match status" value="1"/>
</dbReference>
<organism evidence="3 4">
    <name type="scientific">Dendrothele bispora (strain CBS 962.96)</name>
    <dbReference type="NCBI Taxonomy" id="1314807"/>
    <lineage>
        <taxon>Eukaryota</taxon>
        <taxon>Fungi</taxon>
        <taxon>Dikarya</taxon>
        <taxon>Basidiomycota</taxon>
        <taxon>Agaricomycotina</taxon>
        <taxon>Agaricomycetes</taxon>
        <taxon>Agaricomycetidae</taxon>
        <taxon>Agaricales</taxon>
        <taxon>Agaricales incertae sedis</taxon>
        <taxon>Dendrothele</taxon>
    </lineage>
</organism>
<feature type="domain" description="C2H2-type" evidence="2">
    <location>
        <begin position="262"/>
        <end position="289"/>
    </location>
</feature>
<evidence type="ECO:0000313" key="3">
    <source>
        <dbReference type="EMBL" id="THU95436.1"/>
    </source>
</evidence>
<dbReference type="InterPro" id="IPR013087">
    <property type="entry name" value="Znf_C2H2_type"/>
</dbReference>
<gene>
    <name evidence="3" type="ORF">K435DRAFT_859501</name>
</gene>
<dbReference type="AlphaFoldDB" id="A0A4S8M090"/>
<accession>A0A4S8M090</accession>
<evidence type="ECO:0000256" key="1">
    <source>
        <dbReference type="PROSITE-ProRule" id="PRU00042"/>
    </source>
</evidence>
<dbReference type="GO" id="GO:0008270">
    <property type="term" value="F:zinc ion binding"/>
    <property type="evidence" value="ECO:0007669"/>
    <property type="project" value="UniProtKB-KW"/>
</dbReference>
<keyword evidence="1" id="KW-0479">Metal-binding</keyword>
<reference evidence="3 4" key="1">
    <citation type="journal article" date="2019" name="Nat. Ecol. Evol.">
        <title>Megaphylogeny resolves global patterns of mushroom evolution.</title>
        <authorList>
            <person name="Varga T."/>
            <person name="Krizsan K."/>
            <person name="Foldi C."/>
            <person name="Dima B."/>
            <person name="Sanchez-Garcia M."/>
            <person name="Sanchez-Ramirez S."/>
            <person name="Szollosi G.J."/>
            <person name="Szarkandi J.G."/>
            <person name="Papp V."/>
            <person name="Albert L."/>
            <person name="Andreopoulos W."/>
            <person name="Angelini C."/>
            <person name="Antonin V."/>
            <person name="Barry K.W."/>
            <person name="Bougher N.L."/>
            <person name="Buchanan P."/>
            <person name="Buyck B."/>
            <person name="Bense V."/>
            <person name="Catcheside P."/>
            <person name="Chovatia M."/>
            <person name="Cooper J."/>
            <person name="Damon W."/>
            <person name="Desjardin D."/>
            <person name="Finy P."/>
            <person name="Geml J."/>
            <person name="Haridas S."/>
            <person name="Hughes K."/>
            <person name="Justo A."/>
            <person name="Karasinski D."/>
            <person name="Kautmanova I."/>
            <person name="Kiss B."/>
            <person name="Kocsube S."/>
            <person name="Kotiranta H."/>
            <person name="LaButti K.M."/>
            <person name="Lechner B.E."/>
            <person name="Liimatainen K."/>
            <person name="Lipzen A."/>
            <person name="Lukacs Z."/>
            <person name="Mihaltcheva S."/>
            <person name="Morgado L.N."/>
            <person name="Niskanen T."/>
            <person name="Noordeloos M.E."/>
            <person name="Ohm R.A."/>
            <person name="Ortiz-Santana B."/>
            <person name="Ovrebo C."/>
            <person name="Racz N."/>
            <person name="Riley R."/>
            <person name="Savchenko A."/>
            <person name="Shiryaev A."/>
            <person name="Soop K."/>
            <person name="Spirin V."/>
            <person name="Szebenyi C."/>
            <person name="Tomsovsky M."/>
            <person name="Tulloss R.E."/>
            <person name="Uehling J."/>
            <person name="Grigoriev I.V."/>
            <person name="Vagvolgyi C."/>
            <person name="Papp T."/>
            <person name="Martin F.M."/>
            <person name="Miettinen O."/>
            <person name="Hibbett D.S."/>
            <person name="Nagy L.G."/>
        </authorList>
    </citation>
    <scope>NUCLEOTIDE SEQUENCE [LARGE SCALE GENOMIC DNA]</scope>
    <source>
        <strain evidence="3 4">CBS 962.96</strain>
    </source>
</reference>
<sequence length="366" mass="39746">MSTPINHDKDWQALMYALSLDGFKTRDVVGNQEPMPSSIQNGSLTGPLSLNHYGQTNFTTEVGSNVHTNDNSNANFSTNLELGSWNGTNATCTNVQAQTHGSLVSTGHLAGLEINTAPVDDMAMSAVHTVSVVLPTSGILPPPLMAPDISPITSGPSPTTPDLFSTVAIPNTFLPLDPQVLQLFLESFPFEGGDKRGSGGNIDQILQDHLINEDKHMSSPSVPSTIDSDIESSQIQRPGADSAVKTQVPLEPDQVNASPGPFTCRSCGQEFTASHNLKYHIWSRLHVKPFCCQELEEKKEDEEPTPCPFRTTTPYTLKRHVKKIHKKVLGEWPQPDFSDYPDWVSNNLPTLNHMALGSHTSSNNGG</sequence>
<keyword evidence="1" id="KW-0862">Zinc</keyword>
<evidence type="ECO:0000313" key="4">
    <source>
        <dbReference type="Proteomes" id="UP000297245"/>
    </source>
</evidence>
<evidence type="ECO:0000259" key="2">
    <source>
        <dbReference type="PROSITE" id="PS50157"/>
    </source>
</evidence>